<reference evidence="6" key="1">
    <citation type="submission" date="2016-10" db="EMBL/GenBank/DDBJ databases">
        <authorList>
            <person name="Varghese N."/>
            <person name="Submissions S."/>
        </authorList>
    </citation>
    <scope>NUCLEOTIDE SEQUENCE [LARGE SCALE GENOMIC DNA]</scope>
    <source>
        <strain evidence="6">DSM 44437</strain>
    </source>
</reference>
<keyword evidence="2 5" id="KW-0808">Transferase</keyword>
<name>A0A1H9WFT2_9PSEU</name>
<evidence type="ECO:0000313" key="5">
    <source>
        <dbReference type="EMBL" id="SES32778.1"/>
    </source>
</evidence>
<gene>
    <name evidence="5" type="ORF">SAMN04488000_12257</name>
</gene>
<dbReference type="OrthoDB" id="9805171at2"/>
<feature type="domain" description="Methyltransferase type 11" evidence="4">
    <location>
        <begin position="73"/>
        <end position="160"/>
    </location>
</feature>
<dbReference type="PANTHER" id="PTHR43464:SF19">
    <property type="entry name" value="UBIQUINONE BIOSYNTHESIS O-METHYLTRANSFERASE, MITOCHONDRIAL"/>
    <property type="match status" value="1"/>
</dbReference>
<dbReference type="Gene3D" id="3.40.50.150">
    <property type="entry name" value="Vaccinia Virus protein VP39"/>
    <property type="match status" value="1"/>
</dbReference>
<dbReference type="RefSeq" id="WP_089925335.1">
    <property type="nucleotide sequence ID" value="NZ_FOFV01000022.1"/>
</dbReference>
<dbReference type="PANTHER" id="PTHR43464">
    <property type="entry name" value="METHYLTRANSFERASE"/>
    <property type="match status" value="1"/>
</dbReference>
<dbReference type="InterPro" id="IPR029063">
    <property type="entry name" value="SAM-dependent_MTases_sf"/>
</dbReference>
<dbReference type="Proteomes" id="UP000199503">
    <property type="component" value="Unassembled WGS sequence"/>
</dbReference>
<keyword evidence="5" id="KW-0830">Ubiquinone</keyword>
<dbReference type="GO" id="GO:0010420">
    <property type="term" value="F:polyprenyldihydroxybenzoate methyltransferase activity"/>
    <property type="evidence" value="ECO:0007669"/>
    <property type="project" value="TreeGrafter"/>
</dbReference>
<evidence type="ECO:0000256" key="1">
    <source>
        <dbReference type="ARBA" id="ARBA00022603"/>
    </source>
</evidence>
<dbReference type="Pfam" id="PF08241">
    <property type="entry name" value="Methyltransf_11"/>
    <property type="match status" value="1"/>
</dbReference>
<keyword evidence="3" id="KW-0949">S-adenosyl-L-methionine</keyword>
<protein>
    <submittedName>
        <fullName evidence="5">2-polyprenyl-6-hydroxyphenyl methylase / 3-demethylubiquinone-9 3-methyltransferase</fullName>
    </submittedName>
</protein>
<organism evidence="5 6">
    <name type="scientific">Lentzea albida</name>
    <dbReference type="NCBI Taxonomy" id="65499"/>
    <lineage>
        <taxon>Bacteria</taxon>
        <taxon>Bacillati</taxon>
        <taxon>Actinomycetota</taxon>
        <taxon>Actinomycetes</taxon>
        <taxon>Pseudonocardiales</taxon>
        <taxon>Pseudonocardiaceae</taxon>
        <taxon>Lentzea</taxon>
    </lineage>
</organism>
<dbReference type="AlphaFoldDB" id="A0A1H9WFT2"/>
<dbReference type="SUPFAM" id="SSF53335">
    <property type="entry name" value="S-adenosyl-L-methionine-dependent methyltransferases"/>
    <property type="match status" value="1"/>
</dbReference>
<dbReference type="STRING" id="65499.SAMN04488000_12257"/>
<evidence type="ECO:0000259" key="4">
    <source>
        <dbReference type="Pfam" id="PF08241"/>
    </source>
</evidence>
<evidence type="ECO:0000256" key="3">
    <source>
        <dbReference type="ARBA" id="ARBA00022691"/>
    </source>
</evidence>
<keyword evidence="1 5" id="KW-0489">Methyltransferase</keyword>
<dbReference type="GO" id="GO:0032259">
    <property type="term" value="P:methylation"/>
    <property type="evidence" value="ECO:0007669"/>
    <property type="project" value="UniProtKB-KW"/>
</dbReference>
<evidence type="ECO:0000256" key="2">
    <source>
        <dbReference type="ARBA" id="ARBA00022679"/>
    </source>
</evidence>
<dbReference type="EMBL" id="FOFV01000022">
    <property type="protein sequence ID" value="SES32778.1"/>
    <property type="molecule type" value="Genomic_DNA"/>
</dbReference>
<keyword evidence="6" id="KW-1185">Reference proteome</keyword>
<proteinExistence type="predicted"/>
<accession>A0A1H9WFT2</accession>
<dbReference type="InterPro" id="IPR013216">
    <property type="entry name" value="Methyltransf_11"/>
</dbReference>
<dbReference type="CDD" id="cd02440">
    <property type="entry name" value="AdoMet_MTases"/>
    <property type="match status" value="1"/>
</dbReference>
<evidence type="ECO:0000313" key="6">
    <source>
        <dbReference type="Proteomes" id="UP000199503"/>
    </source>
</evidence>
<sequence length="253" mass="26833">MTGTGESFGAAHGIPVCQSRRITQNDLEPNDPELYERLAGQWWQPRGAFAVLHWLAAARARLVPEARPGAVLVDLGCGAGLLAPHVTGYRHLGVDRSESALRQARAHGVEPICADVLAVPLPSGCADVVVAGEIFEHVHDLAGAVAEACRLLRPGGLLVLDSLADTALCRLVAIGLAERAGLAPRGVHDPALLVDRALLVGECARRGVRLRLRGIRPALLDLLTWPVRRGTPVRMVPTTTTAVLFQGAGRKKG</sequence>